<dbReference type="PANTHER" id="PTHR43409">
    <property type="entry name" value="ANAEROBIC MAGNESIUM-PROTOPORPHYRIN IX MONOMETHYL ESTER CYCLASE-RELATED"/>
    <property type="match status" value="1"/>
</dbReference>
<proteinExistence type="predicted"/>
<evidence type="ECO:0000313" key="8">
    <source>
        <dbReference type="Proteomes" id="UP000295711"/>
    </source>
</evidence>
<dbReference type="GO" id="GO:0046872">
    <property type="term" value="F:metal ion binding"/>
    <property type="evidence" value="ECO:0007669"/>
    <property type="project" value="UniProtKB-KW"/>
</dbReference>
<dbReference type="PANTHER" id="PTHR43409:SF4">
    <property type="entry name" value="RADICAL SAM SUPERFAMILY PROTEIN"/>
    <property type="match status" value="1"/>
</dbReference>
<comment type="caution">
    <text evidence="7">The sequence shown here is derived from an EMBL/GenBank/DDBJ whole genome shotgun (WGS) entry which is preliminary data.</text>
</comment>
<sequence length="290" mass="32439">MRYEGIVYRPPSEARSLILQLTIGCARNECTFCNMYKDKKFRIRNLDEVVEDMIMAKKYYMFDIERVFLADGDALIVKTRDLLYIIDKIHEILPTVNRITAYGAPKDVLAKTPEELETLQKAGLDMVYMGAESGSDKVLKAVKKNATQAEIIAAGQKLKAAGLKSSITLISGLGGIENLEEHAVESAKVISAIKPEYASLLTLLIEPGTPLHEQWKAGEFHPLEGPDAIFKEMTLFLQNIDSEGTVFRANHASNYIPLAGTFNKDIPMLLAQIDQAVKNRTFRPDTFRQL</sequence>
<dbReference type="Proteomes" id="UP000295711">
    <property type="component" value="Unassembled WGS sequence"/>
</dbReference>
<keyword evidence="3" id="KW-0479">Metal-binding</keyword>
<keyword evidence="5" id="KW-0411">Iron-sulfur</keyword>
<dbReference type="PROSITE" id="PS51918">
    <property type="entry name" value="RADICAL_SAM"/>
    <property type="match status" value="1"/>
</dbReference>
<dbReference type="GO" id="GO:0051536">
    <property type="term" value="F:iron-sulfur cluster binding"/>
    <property type="evidence" value="ECO:0007669"/>
    <property type="project" value="UniProtKB-KW"/>
</dbReference>
<dbReference type="Gene3D" id="3.20.20.70">
    <property type="entry name" value="Aldolase class I"/>
    <property type="match status" value="1"/>
</dbReference>
<dbReference type="InterPro" id="IPR007197">
    <property type="entry name" value="rSAM"/>
</dbReference>
<evidence type="ECO:0000259" key="6">
    <source>
        <dbReference type="PROSITE" id="PS51918"/>
    </source>
</evidence>
<feature type="domain" description="Radical SAM core" evidence="6">
    <location>
        <begin position="9"/>
        <end position="248"/>
    </location>
</feature>
<protein>
    <submittedName>
        <fullName evidence="7">Radical SAM family protein</fullName>
    </submittedName>
</protein>
<dbReference type="CDD" id="cd01335">
    <property type="entry name" value="Radical_SAM"/>
    <property type="match status" value="1"/>
</dbReference>
<dbReference type="SFLD" id="SFLDG01095">
    <property type="entry name" value="Uncharacterised_Radical_SAM_Su"/>
    <property type="match status" value="1"/>
</dbReference>
<evidence type="ECO:0000256" key="5">
    <source>
        <dbReference type="ARBA" id="ARBA00023014"/>
    </source>
</evidence>
<dbReference type="AlphaFoldDB" id="A0A4R2LBL2"/>
<evidence type="ECO:0000256" key="1">
    <source>
        <dbReference type="ARBA" id="ARBA00001966"/>
    </source>
</evidence>
<keyword evidence="2" id="KW-0949">S-adenosyl-L-methionine</keyword>
<evidence type="ECO:0000256" key="2">
    <source>
        <dbReference type="ARBA" id="ARBA00022691"/>
    </source>
</evidence>
<dbReference type="SUPFAM" id="SSF102114">
    <property type="entry name" value="Radical SAM enzymes"/>
    <property type="match status" value="1"/>
</dbReference>
<dbReference type="InterPro" id="IPR051198">
    <property type="entry name" value="BchE-like"/>
</dbReference>
<reference evidence="7 8" key="1">
    <citation type="submission" date="2019-03" db="EMBL/GenBank/DDBJ databases">
        <title>Genomic Encyclopedia of Type Strains, Phase IV (KMG-IV): sequencing the most valuable type-strain genomes for metagenomic binning, comparative biology and taxonomic classification.</title>
        <authorList>
            <person name="Goeker M."/>
        </authorList>
    </citation>
    <scope>NUCLEOTIDE SEQUENCE [LARGE SCALE GENOMIC DNA]</scope>
    <source>
        <strain evidence="7 8">DSM 28559</strain>
    </source>
</reference>
<gene>
    <name evidence="7" type="ORF">EV212_10430</name>
</gene>
<evidence type="ECO:0000256" key="4">
    <source>
        <dbReference type="ARBA" id="ARBA00023004"/>
    </source>
</evidence>
<accession>A0A4R2LBL2</accession>
<organism evidence="7 8">
    <name type="scientific">Frisingicoccus caecimuris</name>
    <dbReference type="NCBI Taxonomy" id="1796636"/>
    <lineage>
        <taxon>Bacteria</taxon>
        <taxon>Bacillati</taxon>
        <taxon>Bacillota</taxon>
        <taxon>Clostridia</taxon>
        <taxon>Lachnospirales</taxon>
        <taxon>Lachnospiraceae</taxon>
        <taxon>Frisingicoccus</taxon>
    </lineage>
</organism>
<dbReference type="InterPro" id="IPR013785">
    <property type="entry name" value="Aldolase_TIM"/>
</dbReference>
<dbReference type="SMART" id="SM00729">
    <property type="entry name" value="Elp3"/>
    <property type="match status" value="1"/>
</dbReference>
<dbReference type="OrthoDB" id="9777636at2"/>
<dbReference type="RefSeq" id="WP_132090124.1">
    <property type="nucleotide sequence ID" value="NZ_JANKAQ010000004.1"/>
</dbReference>
<dbReference type="Pfam" id="PF04055">
    <property type="entry name" value="Radical_SAM"/>
    <property type="match status" value="1"/>
</dbReference>
<dbReference type="SFLD" id="SFLDG01082">
    <property type="entry name" value="B12-binding_domain_containing"/>
    <property type="match status" value="1"/>
</dbReference>
<keyword evidence="4" id="KW-0408">Iron</keyword>
<evidence type="ECO:0000313" key="7">
    <source>
        <dbReference type="EMBL" id="TCO84982.1"/>
    </source>
</evidence>
<dbReference type="GO" id="GO:0003824">
    <property type="term" value="F:catalytic activity"/>
    <property type="evidence" value="ECO:0007669"/>
    <property type="project" value="InterPro"/>
</dbReference>
<dbReference type="InterPro" id="IPR058240">
    <property type="entry name" value="rSAM_sf"/>
</dbReference>
<dbReference type="EMBL" id="SLXA01000004">
    <property type="protein sequence ID" value="TCO84982.1"/>
    <property type="molecule type" value="Genomic_DNA"/>
</dbReference>
<dbReference type="InterPro" id="IPR006638">
    <property type="entry name" value="Elp3/MiaA/NifB-like_rSAM"/>
</dbReference>
<dbReference type="SFLD" id="SFLDS00029">
    <property type="entry name" value="Radical_SAM"/>
    <property type="match status" value="1"/>
</dbReference>
<evidence type="ECO:0000256" key="3">
    <source>
        <dbReference type="ARBA" id="ARBA00022723"/>
    </source>
</evidence>
<comment type="cofactor">
    <cofactor evidence="1">
        <name>[4Fe-4S] cluster</name>
        <dbReference type="ChEBI" id="CHEBI:49883"/>
    </cofactor>
</comment>
<keyword evidence="8" id="KW-1185">Reference proteome</keyword>
<name>A0A4R2LBL2_9FIRM</name>